<feature type="region of interest" description="Disordered" evidence="1">
    <location>
        <begin position="89"/>
        <end position="110"/>
    </location>
</feature>
<evidence type="ECO:0000313" key="3">
    <source>
        <dbReference type="Proteomes" id="UP000683925"/>
    </source>
</evidence>
<name>A0A8S1Y5C9_PAROT</name>
<dbReference type="AlphaFoldDB" id="A0A8S1Y5C9"/>
<dbReference type="OrthoDB" id="309075at2759"/>
<sequence>MDFEEVENAFLQVGDNRHIQCRNINNYSKRNNQSENFERTCKTQKRQEQAHKDKQWTNDLEREKQFKKVQQFGRKLKLMERHIEKQVELKKGDKKIQPKHKSKLRHQIVE</sequence>
<comment type="caution">
    <text evidence="2">The sequence shown here is derived from an EMBL/GenBank/DDBJ whole genome shotgun (WGS) entry which is preliminary data.</text>
</comment>
<organism evidence="2 3">
    <name type="scientific">Paramecium octaurelia</name>
    <dbReference type="NCBI Taxonomy" id="43137"/>
    <lineage>
        <taxon>Eukaryota</taxon>
        <taxon>Sar</taxon>
        <taxon>Alveolata</taxon>
        <taxon>Ciliophora</taxon>
        <taxon>Intramacronucleata</taxon>
        <taxon>Oligohymenophorea</taxon>
        <taxon>Peniculida</taxon>
        <taxon>Parameciidae</taxon>
        <taxon>Paramecium</taxon>
    </lineage>
</organism>
<evidence type="ECO:0000256" key="1">
    <source>
        <dbReference type="SAM" id="MobiDB-lite"/>
    </source>
</evidence>
<feature type="compositionally biased region" description="Basic residues" evidence="1">
    <location>
        <begin position="97"/>
        <end position="110"/>
    </location>
</feature>
<accession>A0A8S1Y5C9</accession>
<reference evidence="2" key="1">
    <citation type="submission" date="2021-01" db="EMBL/GenBank/DDBJ databases">
        <authorList>
            <consortium name="Genoscope - CEA"/>
            <person name="William W."/>
        </authorList>
    </citation>
    <scope>NUCLEOTIDE SEQUENCE</scope>
</reference>
<dbReference type="Proteomes" id="UP000683925">
    <property type="component" value="Unassembled WGS sequence"/>
</dbReference>
<dbReference type="EMBL" id="CAJJDP010000147">
    <property type="protein sequence ID" value="CAD8208800.1"/>
    <property type="molecule type" value="Genomic_DNA"/>
</dbReference>
<protein>
    <submittedName>
        <fullName evidence="2">Uncharacterized protein</fullName>
    </submittedName>
</protein>
<gene>
    <name evidence="2" type="ORF">POCTA_138.1.T1450077</name>
</gene>
<keyword evidence="3" id="KW-1185">Reference proteome</keyword>
<proteinExistence type="predicted"/>
<dbReference type="OMA" id="CRNINNY"/>
<evidence type="ECO:0000313" key="2">
    <source>
        <dbReference type="EMBL" id="CAD8208800.1"/>
    </source>
</evidence>